<dbReference type="GO" id="GO:0005524">
    <property type="term" value="F:ATP binding"/>
    <property type="evidence" value="ECO:0007669"/>
    <property type="project" value="UniProtKB-KW"/>
</dbReference>
<evidence type="ECO:0000313" key="2">
    <source>
        <dbReference type="Proteomes" id="UP000235653"/>
    </source>
</evidence>
<keyword evidence="1" id="KW-0067">ATP-binding</keyword>
<dbReference type="Gene3D" id="3.40.50.300">
    <property type="entry name" value="P-loop containing nucleotide triphosphate hydrolases"/>
    <property type="match status" value="1"/>
</dbReference>
<dbReference type="PANTHER" id="PTHR43883:SF1">
    <property type="entry name" value="GLUCONOKINASE"/>
    <property type="match status" value="1"/>
</dbReference>
<evidence type="ECO:0000313" key="1">
    <source>
        <dbReference type="EMBL" id="PPD58830.1"/>
    </source>
</evidence>
<sequence length="221" mass="25178">MVTWIPSVFWTSPYRFNDPQRIMTTMRDAALLAKDVARLRKAVSSKHARQTEHPVFVVLVGLPGSGKSYFASRLIEKIPAIVLESDFLRKNLVRKPVYTQFESFRLFRAIHELIRELLAAKYAVVLDATNLSADSRRPLAEIANETNAKIVLVHLNTPREVAEERLIGRTFKRDGYSDADWAVYQKLETAFEPIQGPHYEITGPMDISPVIDKIVAEIKKD</sequence>
<keyword evidence="2" id="KW-1185">Reference proteome</keyword>
<dbReference type="PANTHER" id="PTHR43883">
    <property type="entry name" value="SLR0207 PROTEIN"/>
    <property type="match status" value="1"/>
</dbReference>
<dbReference type="EMBL" id="JQAN02000006">
    <property type="protein sequence ID" value="PPD58830.1"/>
    <property type="molecule type" value="Genomic_DNA"/>
</dbReference>
<proteinExistence type="predicted"/>
<dbReference type="Pfam" id="PF13671">
    <property type="entry name" value="AAA_33"/>
    <property type="match status" value="1"/>
</dbReference>
<dbReference type="Proteomes" id="UP000235653">
    <property type="component" value="Unassembled WGS sequence"/>
</dbReference>
<comment type="caution">
    <text evidence="1">The sequence shown here is derived from an EMBL/GenBank/DDBJ whole genome shotgun (WGS) entry which is preliminary data.</text>
</comment>
<dbReference type="SUPFAM" id="SSF52540">
    <property type="entry name" value="P-loop containing nucleoside triphosphate hydrolases"/>
    <property type="match status" value="1"/>
</dbReference>
<gene>
    <name evidence="1" type="ORF">JP09_002875</name>
</gene>
<dbReference type="OrthoDB" id="9805698at2"/>
<accession>A0A2P5P972</accession>
<name>A0A2P5P972_9CHLR</name>
<keyword evidence="1" id="KW-0547">Nucleotide-binding</keyword>
<dbReference type="AlphaFoldDB" id="A0A2P5P972"/>
<dbReference type="InterPro" id="IPR052732">
    <property type="entry name" value="Cell-binding_unc_protein"/>
</dbReference>
<dbReference type="InterPro" id="IPR027417">
    <property type="entry name" value="P-loop_NTPase"/>
</dbReference>
<protein>
    <submittedName>
        <fullName evidence="1">ATP-binding protein</fullName>
    </submittedName>
</protein>
<organism evidence="1 2">
    <name type="scientific">Dehalogenimonas etheniformans</name>
    <dbReference type="NCBI Taxonomy" id="1536648"/>
    <lineage>
        <taxon>Bacteria</taxon>
        <taxon>Bacillati</taxon>
        <taxon>Chloroflexota</taxon>
        <taxon>Dehalococcoidia</taxon>
        <taxon>Dehalococcoidales</taxon>
        <taxon>Dehalococcoidaceae</taxon>
        <taxon>Dehalogenimonas</taxon>
    </lineage>
</organism>
<reference evidence="1 2" key="1">
    <citation type="journal article" date="2017" name="ISME J.">
        <title>Grape pomace compost harbors organohalide-respiring Dehalogenimonas species with novel reductive dehalogenase genes.</title>
        <authorList>
            <person name="Yang Y."/>
            <person name="Higgins S.A."/>
            <person name="Yan J."/>
            <person name="Simsir B."/>
            <person name="Chourey K."/>
            <person name="Iyer R."/>
            <person name="Hettich R.L."/>
            <person name="Baldwin B."/>
            <person name="Ogles D.M."/>
            <person name="Loffler F.E."/>
        </authorList>
    </citation>
    <scope>NUCLEOTIDE SEQUENCE [LARGE SCALE GENOMIC DNA]</scope>
    <source>
        <strain evidence="1 2">GP</strain>
    </source>
</reference>